<reference evidence="2" key="1">
    <citation type="submission" date="2021-06" db="EMBL/GenBank/DDBJ databases">
        <authorList>
            <person name="Hodson N. C."/>
            <person name="Mongue J. A."/>
            <person name="Jaron S. K."/>
        </authorList>
    </citation>
    <scope>NUCLEOTIDE SEQUENCE</scope>
</reference>
<protein>
    <submittedName>
        <fullName evidence="2">Uncharacterized protein</fullName>
    </submittedName>
</protein>
<evidence type="ECO:0000313" key="2">
    <source>
        <dbReference type="EMBL" id="CAG7829627.1"/>
    </source>
</evidence>
<keyword evidence="3" id="KW-1185">Reference proteome</keyword>
<proteinExistence type="predicted"/>
<dbReference type="EMBL" id="CAJVCH010552339">
    <property type="protein sequence ID" value="CAG7829627.1"/>
    <property type="molecule type" value="Genomic_DNA"/>
</dbReference>
<sequence>MSPWEEEPPLLPIEEVGGNPHRSRNQGKSSHFGHSKHSGSDSSSHLDSRLLEAHGNESKVFIDISGHAGLGCCLSVFTTTVEP</sequence>
<dbReference type="Proteomes" id="UP000708208">
    <property type="component" value="Unassembled WGS sequence"/>
</dbReference>
<feature type="region of interest" description="Disordered" evidence="1">
    <location>
        <begin position="1"/>
        <end position="50"/>
    </location>
</feature>
<evidence type="ECO:0000256" key="1">
    <source>
        <dbReference type="SAM" id="MobiDB-lite"/>
    </source>
</evidence>
<feature type="compositionally biased region" description="Basic residues" evidence="1">
    <location>
        <begin position="21"/>
        <end position="37"/>
    </location>
</feature>
<accession>A0A8J2LCF6</accession>
<feature type="non-terminal residue" evidence="2">
    <location>
        <position position="1"/>
    </location>
</feature>
<name>A0A8J2LCF6_9HEXA</name>
<evidence type="ECO:0000313" key="3">
    <source>
        <dbReference type="Proteomes" id="UP000708208"/>
    </source>
</evidence>
<comment type="caution">
    <text evidence="2">The sequence shown here is derived from an EMBL/GenBank/DDBJ whole genome shotgun (WGS) entry which is preliminary data.</text>
</comment>
<gene>
    <name evidence="2" type="ORF">AFUS01_LOCUS39484</name>
</gene>
<organism evidence="2 3">
    <name type="scientific">Allacma fusca</name>
    <dbReference type="NCBI Taxonomy" id="39272"/>
    <lineage>
        <taxon>Eukaryota</taxon>
        <taxon>Metazoa</taxon>
        <taxon>Ecdysozoa</taxon>
        <taxon>Arthropoda</taxon>
        <taxon>Hexapoda</taxon>
        <taxon>Collembola</taxon>
        <taxon>Symphypleona</taxon>
        <taxon>Sminthuridae</taxon>
        <taxon>Allacma</taxon>
    </lineage>
</organism>
<dbReference type="AlphaFoldDB" id="A0A8J2LCF6"/>